<keyword evidence="1" id="KW-0963">Cytoplasm</keyword>
<name>A0A7X5UEI6_9GAMM</name>
<dbReference type="GO" id="GO:1902758">
    <property type="term" value="P:bis(molybdopterin guanine dinucleotide)molybdenum biosynthetic process"/>
    <property type="evidence" value="ECO:0007669"/>
    <property type="project" value="TreeGrafter"/>
</dbReference>
<keyword evidence="9" id="KW-0548">Nucleotidyltransferase</keyword>
<dbReference type="CDD" id="cd02503">
    <property type="entry name" value="MobA"/>
    <property type="match status" value="1"/>
</dbReference>
<dbReference type="RefSeq" id="WP_166952818.1">
    <property type="nucleotide sequence ID" value="NZ_JAARLZ010000018.1"/>
</dbReference>
<evidence type="ECO:0000256" key="5">
    <source>
        <dbReference type="ARBA" id="ARBA00022842"/>
    </source>
</evidence>
<keyword evidence="7" id="KW-0501">Molybdenum cofactor biosynthesis</keyword>
<dbReference type="InterPro" id="IPR013482">
    <property type="entry name" value="Molybde_CF_guanTrfase"/>
</dbReference>
<keyword evidence="2 9" id="KW-0808">Transferase</keyword>
<evidence type="ECO:0000256" key="6">
    <source>
        <dbReference type="ARBA" id="ARBA00023134"/>
    </source>
</evidence>
<evidence type="ECO:0000259" key="8">
    <source>
        <dbReference type="Pfam" id="PF12804"/>
    </source>
</evidence>
<dbReference type="Pfam" id="PF12804">
    <property type="entry name" value="NTP_transf_3"/>
    <property type="match status" value="1"/>
</dbReference>
<evidence type="ECO:0000313" key="10">
    <source>
        <dbReference type="Proteomes" id="UP000490980"/>
    </source>
</evidence>
<dbReference type="InterPro" id="IPR029044">
    <property type="entry name" value="Nucleotide-diphossugar_trans"/>
</dbReference>
<keyword evidence="6" id="KW-0342">GTP-binding</keyword>
<feature type="domain" description="MobA-like NTP transferase" evidence="8">
    <location>
        <begin position="15"/>
        <end position="131"/>
    </location>
</feature>
<dbReference type="SUPFAM" id="SSF53448">
    <property type="entry name" value="Nucleotide-diphospho-sugar transferases"/>
    <property type="match status" value="1"/>
</dbReference>
<dbReference type="PANTHER" id="PTHR19136">
    <property type="entry name" value="MOLYBDENUM COFACTOR GUANYLYLTRANSFERASE"/>
    <property type="match status" value="1"/>
</dbReference>
<keyword evidence="4" id="KW-0547">Nucleotide-binding</keyword>
<comment type="caution">
    <text evidence="9">The sequence shown here is derived from an EMBL/GenBank/DDBJ whole genome shotgun (WGS) entry which is preliminary data.</text>
</comment>
<proteinExistence type="predicted"/>
<reference evidence="9 10" key="1">
    <citation type="submission" date="2020-03" db="EMBL/GenBank/DDBJ databases">
        <authorList>
            <person name="Lai Q."/>
        </authorList>
    </citation>
    <scope>NUCLEOTIDE SEQUENCE [LARGE SCALE GENOMIC DNA]</scope>
    <source>
        <strain evidence="9 10">CCUG 25036</strain>
    </source>
</reference>
<dbReference type="AlphaFoldDB" id="A0A7X5UEI6"/>
<keyword evidence="3" id="KW-0479">Metal-binding</keyword>
<dbReference type="GO" id="GO:0046872">
    <property type="term" value="F:metal ion binding"/>
    <property type="evidence" value="ECO:0007669"/>
    <property type="project" value="UniProtKB-KW"/>
</dbReference>
<evidence type="ECO:0000256" key="3">
    <source>
        <dbReference type="ARBA" id="ARBA00022723"/>
    </source>
</evidence>
<organism evidence="9 10">
    <name type="scientific">Luteibacter anthropi</name>
    <dbReference type="NCBI Taxonomy" id="564369"/>
    <lineage>
        <taxon>Bacteria</taxon>
        <taxon>Pseudomonadati</taxon>
        <taxon>Pseudomonadota</taxon>
        <taxon>Gammaproteobacteria</taxon>
        <taxon>Lysobacterales</taxon>
        <taxon>Rhodanobacteraceae</taxon>
        <taxon>Luteibacter</taxon>
    </lineage>
</organism>
<evidence type="ECO:0000256" key="4">
    <source>
        <dbReference type="ARBA" id="ARBA00022741"/>
    </source>
</evidence>
<dbReference type="GO" id="GO:0005525">
    <property type="term" value="F:GTP binding"/>
    <property type="evidence" value="ECO:0007669"/>
    <property type="project" value="UniProtKB-KW"/>
</dbReference>
<evidence type="ECO:0000256" key="7">
    <source>
        <dbReference type="ARBA" id="ARBA00023150"/>
    </source>
</evidence>
<keyword evidence="5" id="KW-0460">Magnesium</keyword>
<dbReference type="Gene3D" id="3.90.550.10">
    <property type="entry name" value="Spore Coat Polysaccharide Biosynthesis Protein SpsA, Chain A"/>
    <property type="match status" value="1"/>
</dbReference>
<sequence length="187" mass="19942">MPNRQATALQPLTGGLILAGGRSSRMGHDKALLKIDGTTLLNRTSQVLRDAGADLVVVSGSRPGGIPDHFDNAGPLGGIASAAPFLPDGRWLVVPVDMPGLCVSVLRPLLECAGAAANWQGHPLPFVLDLDDEVRALVEQLMERPSSERSPGTLLSCLKATHLPLDTLDTRWLVNCNTPDEWREANT</sequence>
<dbReference type="InterPro" id="IPR025877">
    <property type="entry name" value="MobA-like_NTP_Trfase"/>
</dbReference>
<evidence type="ECO:0000256" key="2">
    <source>
        <dbReference type="ARBA" id="ARBA00022679"/>
    </source>
</evidence>
<dbReference type="EMBL" id="JAARLZ010000018">
    <property type="protein sequence ID" value="NII08986.1"/>
    <property type="molecule type" value="Genomic_DNA"/>
</dbReference>
<dbReference type="GO" id="GO:0016779">
    <property type="term" value="F:nucleotidyltransferase activity"/>
    <property type="evidence" value="ECO:0007669"/>
    <property type="project" value="UniProtKB-KW"/>
</dbReference>
<dbReference type="PANTHER" id="PTHR19136:SF81">
    <property type="entry name" value="MOLYBDENUM COFACTOR GUANYLYLTRANSFERASE"/>
    <property type="match status" value="1"/>
</dbReference>
<keyword evidence="10" id="KW-1185">Reference proteome</keyword>
<protein>
    <submittedName>
        <fullName evidence="9">Molybdenum cofactor guanylyltransferase</fullName>
    </submittedName>
</protein>
<dbReference type="Proteomes" id="UP000490980">
    <property type="component" value="Unassembled WGS sequence"/>
</dbReference>
<gene>
    <name evidence="9" type="ORF">HBF25_21595</name>
</gene>
<accession>A0A7X5UEI6</accession>
<evidence type="ECO:0000313" key="9">
    <source>
        <dbReference type="EMBL" id="NII08986.1"/>
    </source>
</evidence>
<evidence type="ECO:0000256" key="1">
    <source>
        <dbReference type="ARBA" id="ARBA00022490"/>
    </source>
</evidence>